<reference evidence="2" key="1">
    <citation type="journal article" date="2012" name="Proc. Natl. Acad. Sci. U.S.A.">
        <title>Antigenic diversity is generated by distinct evolutionary mechanisms in African trypanosome species.</title>
        <authorList>
            <person name="Jackson A.P."/>
            <person name="Berry A."/>
            <person name="Aslett M."/>
            <person name="Allison H.C."/>
            <person name="Burton P."/>
            <person name="Vavrova-Anderson J."/>
            <person name="Brown R."/>
            <person name="Browne H."/>
            <person name="Corton N."/>
            <person name="Hauser H."/>
            <person name="Gamble J."/>
            <person name="Gilderthorp R."/>
            <person name="Marcello L."/>
            <person name="McQuillan J."/>
            <person name="Otto T.D."/>
            <person name="Quail M.A."/>
            <person name="Sanders M.J."/>
            <person name="van Tonder A."/>
            <person name="Ginger M.L."/>
            <person name="Field M.C."/>
            <person name="Barry J.D."/>
            <person name="Hertz-Fowler C."/>
            <person name="Berriman M."/>
        </authorList>
    </citation>
    <scope>NUCLEOTIDE SEQUENCE</scope>
    <source>
        <strain evidence="2">Y486</strain>
    </source>
</reference>
<evidence type="ECO:0000313" key="2">
    <source>
        <dbReference type="EMBL" id="CCC48064.1"/>
    </source>
</evidence>
<feature type="transmembrane region" description="Helical" evidence="1">
    <location>
        <begin position="46"/>
        <end position="65"/>
    </location>
</feature>
<name>G0TVU8_TRYVY</name>
<accession>G0TVU8</accession>
<keyword evidence="1" id="KW-0812">Transmembrane</keyword>
<sequence length="180" mass="19778">MCITTTSIRGSKPLLDFFCSLPAHTLSMLLLFCGQALDKKKKRNTFIPLIPTPPPACCSSFTGVVAPLSHLWLSCIVIHLHHLVCLFFPFPHFCFTCFLVPSRLSLRTLCSSASLLHTTTMLTLLITLLISYPSPCACTCVRACMVVGIRATLKGGKRTFVHFCTGWQSGLKSTGISQRI</sequence>
<proteinExistence type="predicted"/>
<dbReference type="AlphaFoldDB" id="G0TVU8"/>
<dbReference type="VEuPathDB" id="TriTrypDB:TvY486_0502660"/>
<evidence type="ECO:0000256" key="1">
    <source>
        <dbReference type="SAM" id="Phobius"/>
    </source>
</evidence>
<feature type="transmembrane region" description="Helical" evidence="1">
    <location>
        <begin position="112"/>
        <end position="132"/>
    </location>
</feature>
<organism evidence="2">
    <name type="scientific">Trypanosoma vivax (strain Y486)</name>
    <dbReference type="NCBI Taxonomy" id="1055687"/>
    <lineage>
        <taxon>Eukaryota</taxon>
        <taxon>Discoba</taxon>
        <taxon>Euglenozoa</taxon>
        <taxon>Kinetoplastea</taxon>
        <taxon>Metakinetoplastina</taxon>
        <taxon>Trypanosomatida</taxon>
        <taxon>Trypanosomatidae</taxon>
        <taxon>Trypanosoma</taxon>
        <taxon>Duttonella</taxon>
    </lineage>
</organism>
<gene>
    <name evidence="2" type="ORF">TVY486_0502660</name>
</gene>
<keyword evidence="1" id="KW-0472">Membrane</keyword>
<dbReference type="EMBL" id="HE573021">
    <property type="protein sequence ID" value="CCC48064.1"/>
    <property type="molecule type" value="Genomic_DNA"/>
</dbReference>
<feature type="transmembrane region" description="Helical" evidence="1">
    <location>
        <begin position="71"/>
        <end position="100"/>
    </location>
</feature>
<protein>
    <submittedName>
        <fullName evidence="2">Uncharacterized protein</fullName>
    </submittedName>
</protein>
<keyword evidence="1" id="KW-1133">Transmembrane helix</keyword>